<name>A0A7X1ZF29_9PROT</name>
<evidence type="ECO:0000259" key="4">
    <source>
        <dbReference type="PROSITE" id="PS50943"/>
    </source>
</evidence>
<evidence type="ECO:0000313" key="5">
    <source>
        <dbReference type="EMBL" id="MQX36406.1"/>
    </source>
</evidence>
<proteinExistence type="predicted"/>
<keyword evidence="3" id="KW-0804">Transcription</keyword>
<dbReference type="PANTHER" id="PTHR36511">
    <property type="entry name" value="MERR FAMILY BACTERIAL REGULATORY PROTEIN"/>
    <property type="match status" value="1"/>
</dbReference>
<evidence type="ECO:0000256" key="3">
    <source>
        <dbReference type="ARBA" id="ARBA00023163"/>
    </source>
</evidence>
<dbReference type="SUPFAM" id="SSF47413">
    <property type="entry name" value="lambda repressor-like DNA-binding domains"/>
    <property type="match status" value="1"/>
</dbReference>
<reference evidence="5 6" key="1">
    <citation type="submission" date="2019-10" db="EMBL/GenBank/DDBJ databases">
        <title>Draft whole-genome sequence of the purple nonsulfur photosynthetic bacterium Roseospira navarrensis DSM 15114.</title>
        <authorList>
            <person name="Kyndt J.A."/>
            <person name="Meyer T.E."/>
        </authorList>
    </citation>
    <scope>NUCLEOTIDE SEQUENCE [LARGE SCALE GENOMIC DNA]</scope>
    <source>
        <strain evidence="5 6">DSM 15114</strain>
    </source>
</reference>
<feature type="domain" description="HTH cro/C1-type" evidence="4">
    <location>
        <begin position="50"/>
        <end position="93"/>
    </location>
</feature>
<dbReference type="PROSITE" id="PS50943">
    <property type="entry name" value="HTH_CROC1"/>
    <property type="match status" value="1"/>
</dbReference>
<dbReference type="InterPro" id="IPR010982">
    <property type="entry name" value="Lambda_DNA-bd_dom_sf"/>
</dbReference>
<keyword evidence="2" id="KW-0238">DNA-binding</keyword>
<protein>
    <submittedName>
        <fullName evidence="5">Helix-turn-helix domain-containing protein</fullName>
    </submittedName>
</protein>
<evidence type="ECO:0000256" key="1">
    <source>
        <dbReference type="ARBA" id="ARBA00023015"/>
    </source>
</evidence>
<dbReference type="AlphaFoldDB" id="A0A7X1ZF29"/>
<dbReference type="EMBL" id="WIVE01000018">
    <property type="protein sequence ID" value="MQX36406.1"/>
    <property type="molecule type" value="Genomic_DNA"/>
</dbReference>
<dbReference type="GO" id="GO:0003677">
    <property type="term" value="F:DNA binding"/>
    <property type="evidence" value="ECO:0007669"/>
    <property type="project" value="UniProtKB-KW"/>
</dbReference>
<evidence type="ECO:0000313" key="6">
    <source>
        <dbReference type="Proteomes" id="UP000434582"/>
    </source>
</evidence>
<keyword evidence="1" id="KW-0805">Transcription regulation</keyword>
<organism evidence="5 6">
    <name type="scientific">Roseospira navarrensis</name>
    <dbReference type="NCBI Taxonomy" id="140058"/>
    <lineage>
        <taxon>Bacteria</taxon>
        <taxon>Pseudomonadati</taxon>
        <taxon>Pseudomonadota</taxon>
        <taxon>Alphaproteobacteria</taxon>
        <taxon>Rhodospirillales</taxon>
        <taxon>Rhodospirillaceae</taxon>
        <taxon>Roseospira</taxon>
    </lineage>
</organism>
<gene>
    <name evidence="5" type="ORF">GHC57_07720</name>
</gene>
<dbReference type="InterPro" id="IPR052359">
    <property type="entry name" value="HTH-type_reg/antitoxin"/>
</dbReference>
<dbReference type="PANTHER" id="PTHR36511:SF3">
    <property type="entry name" value="ANTITOXIN HIGA-2"/>
    <property type="match status" value="1"/>
</dbReference>
<dbReference type="RefSeq" id="WP_153342882.1">
    <property type="nucleotide sequence ID" value="NZ_WIVE01000018.1"/>
</dbReference>
<dbReference type="OrthoDB" id="9799384at2"/>
<dbReference type="Proteomes" id="UP000434582">
    <property type="component" value="Unassembled WGS sequence"/>
</dbReference>
<dbReference type="Gene3D" id="1.10.260.40">
    <property type="entry name" value="lambda repressor-like DNA-binding domains"/>
    <property type="match status" value="1"/>
</dbReference>
<keyword evidence="6" id="KW-1185">Reference proteome</keyword>
<evidence type="ECO:0000256" key="2">
    <source>
        <dbReference type="ARBA" id="ARBA00023125"/>
    </source>
</evidence>
<sequence>MTNTARSSILDAVHEAAQDLRRADLLDDITMREFDALCLPRVPAMTAEAIRDLRTRCRVSQPVFAAHLNVSKTAVASWEAGDKKPGPTALKLLDLVQRKGLDVLT</sequence>
<dbReference type="InterPro" id="IPR001387">
    <property type="entry name" value="Cro/C1-type_HTH"/>
</dbReference>
<accession>A0A7X1ZF29</accession>
<comment type="caution">
    <text evidence="5">The sequence shown here is derived from an EMBL/GenBank/DDBJ whole genome shotgun (WGS) entry which is preliminary data.</text>
</comment>